<dbReference type="OMA" id="LIPPICQ"/>
<dbReference type="OrthoDB" id="1902587at2759"/>
<dbReference type="STRING" id="296587.C1FIP7"/>
<keyword evidence="1" id="KW-0413">Isomerase</keyword>
<evidence type="ECO:0000313" key="4">
    <source>
        <dbReference type="EMBL" id="ACO70210.1"/>
    </source>
</evidence>
<name>C1FIP7_MICCC</name>
<dbReference type="InterPro" id="IPR001179">
    <property type="entry name" value="PPIase_FKBP_dom"/>
</dbReference>
<dbReference type="PROSITE" id="PS50059">
    <property type="entry name" value="FKBP_PPIASE"/>
    <property type="match status" value="1"/>
</dbReference>
<evidence type="ECO:0000313" key="5">
    <source>
        <dbReference type="Proteomes" id="UP000002009"/>
    </source>
</evidence>
<dbReference type="AlphaFoldDB" id="C1FIP7"/>
<comment type="catalytic activity">
    <reaction evidence="1">
        <text>[protein]-peptidylproline (omega=180) = [protein]-peptidylproline (omega=0)</text>
        <dbReference type="Rhea" id="RHEA:16237"/>
        <dbReference type="Rhea" id="RHEA-COMP:10747"/>
        <dbReference type="Rhea" id="RHEA-COMP:10748"/>
        <dbReference type="ChEBI" id="CHEBI:83833"/>
        <dbReference type="ChEBI" id="CHEBI:83834"/>
        <dbReference type="EC" id="5.2.1.8"/>
    </reaction>
</comment>
<accession>C1FIP7</accession>
<protein>
    <recommendedName>
        <fullName evidence="1">peptidylprolyl isomerase</fullName>
        <ecNumber evidence="1">5.2.1.8</ecNumber>
    </recommendedName>
</protein>
<dbReference type="InterPro" id="IPR053111">
    <property type="entry name" value="Chloro_FKBP-type_PPIase"/>
</dbReference>
<dbReference type="Pfam" id="PF00254">
    <property type="entry name" value="FKBP_C"/>
    <property type="match status" value="1"/>
</dbReference>
<dbReference type="InParanoid" id="C1FIP7"/>
<keyword evidence="1" id="KW-0697">Rotamase</keyword>
<dbReference type="RefSeq" id="XP_002508952.1">
    <property type="nucleotide sequence ID" value="XM_002508906.1"/>
</dbReference>
<dbReference type="SUPFAM" id="SSF54534">
    <property type="entry name" value="FKBP-like"/>
    <property type="match status" value="1"/>
</dbReference>
<sequence>MNAPHPASVRLLRRRRRPVRTFRASSGDDEDASSVNDASSFVEFKESSVPGGSKPTGDKKPLPGSGVNLYDPAATASRWLTRRFGIVGGLGFVALLASVEGGEILRAVLENLREGEGTNEEFPLGPPELGLVASDSRVGGGATPKRGDFTGVNVVIANADTGDVYVDTKKTKRPIAFTFERKPLIAPVCPALEEGVRTMKRGGVRKVLAPPEAGFGERGVVLSDGTRVPPNARLALTITLEEVSSSYL</sequence>
<reference evidence="4 5" key="1">
    <citation type="journal article" date="2009" name="Science">
        <title>Green evolution and dynamic adaptations revealed by genomes of the marine picoeukaryotes Micromonas.</title>
        <authorList>
            <person name="Worden A.Z."/>
            <person name="Lee J.H."/>
            <person name="Mock T."/>
            <person name="Rouze P."/>
            <person name="Simmons M.P."/>
            <person name="Aerts A.L."/>
            <person name="Allen A.E."/>
            <person name="Cuvelier M.L."/>
            <person name="Derelle E."/>
            <person name="Everett M.V."/>
            <person name="Foulon E."/>
            <person name="Grimwood J."/>
            <person name="Gundlach H."/>
            <person name="Henrissat B."/>
            <person name="Napoli C."/>
            <person name="McDonald S.M."/>
            <person name="Parker M.S."/>
            <person name="Rombauts S."/>
            <person name="Salamov A."/>
            <person name="Von Dassow P."/>
            <person name="Badger J.H."/>
            <person name="Coutinho P.M."/>
            <person name="Demir E."/>
            <person name="Dubchak I."/>
            <person name="Gentemann C."/>
            <person name="Eikrem W."/>
            <person name="Gready J.E."/>
            <person name="John U."/>
            <person name="Lanier W."/>
            <person name="Lindquist E.A."/>
            <person name="Lucas S."/>
            <person name="Mayer K.F."/>
            <person name="Moreau H."/>
            <person name="Not F."/>
            <person name="Otillar R."/>
            <person name="Panaud O."/>
            <person name="Pangilinan J."/>
            <person name="Paulsen I."/>
            <person name="Piegu B."/>
            <person name="Poliakov A."/>
            <person name="Robbens S."/>
            <person name="Schmutz J."/>
            <person name="Toulza E."/>
            <person name="Wyss T."/>
            <person name="Zelensky A."/>
            <person name="Zhou K."/>
            <person name="Armbrust E.V."/>
            <person name="Bhattacharya D."/>
            <person name="Goodenough U.W."/>
            <person name="Van de Peer Y."/>
            <person name="Grigoriev I.V."/>
        </authorList>
    </citation>
    <scope>NUCLEOTIDE SEQUENCE [LARGE SCALE GENOMIC DNA]</scope>
    <source>
        <strain evidence="5">RCC299 / NOUM17</strain>
    </source>
</reference>
<dbReference type="eggNOG" id="KOG0552">
    <property type="taxonomic scope" value="Eukaryota"/>
</dbReference>
<feature type="domain" description="PPIase FKBP-type" evidence="3">
    <location>
        <begin position="147"/>
        <end position="244"/>
    </location>
</feature>
<evidence type="ECO:0000256" key="2">
    <source>
        <dbReference type="SAM" id="MobiDB-lite"/>
    </source>
</evidence>
<dbReference type="EMBL" id="CP001577">
    <property type="protein sequence ID" value="ACO70210.1"/>
    <property type="molecule type" value="Genomic_DNA"/>
</dbReference>
<dbReference type="Gene3D" id="3.10.50.40">
    <property type="match status" value="1"/>
</dbReference>
<dbReference type="GO" id="GO:0003755">
    <property type="term" value="F:peptidyl-prolyl cis-trans isomerase activity"/>
    <property type="evidence" value="ECO:0007669"/>
    <property type="project" value="UniProtKB-KW"/>
</dbReference>
<dbReference type="PANTHER" id="PTHR47598">
    <property type="entry name" value="PEPTIDYL-PROLYL CIS-TRANS ISOMERASE FKBP17-2, CHLOROPLASTIC"/>
    <property type="match status" value="1"/>
</dbReference>
<dbReference type="KEGG" id="mis:MICPUN_109306"/>
<feature type="compositionally biased region" description="Basic residues" evidence="2">
    <location>
        <begin position="11"/>
        <end position="20"/>
    </location>
</feature>
<feature type="region of interest" description="Disordered" evidence="2">
    <location>
        <begin position="1"/>
        <end position="65"/>
    </location>
</feature>
<evidence type="ECO:0000259" key="3">
    <source>
        <dbReference type="PROSITE" id="PS50059"/>
    </source>
</evidence>
<dbReference type="PANTHER" id="PTHR47598:SF1">
    <property type="entry name" value="PEPTIDYL-PROLYL CIS-TRANS ISOMERASE FKBP17-2, CHLOROPLASTIC"/>
    <property type="match status" value="1"/>
</dbReference>
<gene>
    <name evidence="4" type="ORF">MICPUN_109306</name>
</gene>
<dbReference type="GeneID" id="8248087"/>
<keyword evidence="5" id="KW-1185">Reference proteome</keyword>
<dbReference type="GO" id="GO:0009507">
    <property type="term" value="C:chloroplast"/>
    <property type="evidence" value="ECO:0007669"/>
    <property type="project" value="TreeGrafter"/>
</dbReference>
<dbReference type="EC" id="5.2.1.8" evidence="1"/>
<evidence type="ECO:0000256" key="1">
    <source>
        <dbReference type="PROSITE-ProRule" id="PRU00277"/>
    </source>
</evidence>
<dbReference type="InterPro" id="IPR046357">
    <property type="entry name" value="PPIase_dom_sf"/>
</dbReference>
<organism evidence="4 5">
    <name type="scientific">Micromonas commoda (strain RCC299 / NOUM17 / CCMP2709)</name>
    <name type="common">Picoplanktonic green alga</name>
    <dbReference type="NCBI Taxonomy" id="296587"/>
    <lineage>
        <taxon>Eukaryota</taxon>
        <taxon>Viridiplantae</taxon>
        <taxon>Chlorophyta</taxon>
        <taxon>Mamiellophyceae</taxon>
        <taxon>Mamiellales</taxon>
        <taxon>Mamiellaceae</taxon>
        <taxon>Micromonas</taxon>
    </lineage>
</organism>
<proteinExistence type="predicted"/>
<dbReference type="Proteomes" id="UP000002009">
    <property type="component" value="Chromosome 12"/>
</dbReference>